<dbReference type="InParanoid" id="H3AJ11"/>
<comment type="subcellular location">
    <subcellularLocation>
        <location evidence="1">Late endosome membrane</location>
        <topology evidence="1">Peripheral membrane protein</topology>
    </subcellularLocation>
</comment>
<evidence type="ECO:0000256" key="1">
    <source>
        <dbReference type="ARBA" id="ARBA00004633"/>
    </source>
</evidence>
<name>H3AJ11_LATCH</name>
<feature type="compositionally biased region" description="Pro residues" evidence="8">
    <location>
        <begin position="263"/>
        <end position="285"/>
    </location>
</feature>
<dbReference type="InterPro" id="IPR009851">
    <property type="entry name" value="Mod_r"/>
</dbReference>
<keyword evidence="4" id="KW-0967">Endosome</keyword>
<comment type="function">
    <text evidence="6">Component of the ESCRT-I complex, a regulator of vesicular trafficking process. Required for the sorting of endocytic ubiquitinated cargos into multivesicular bodies. May be involved in cell growth and differentiation.</text>
</comment>
<feature type="compositionally biased region" description="Pro residues" evidence="8">
    <location>
        <begin position="232"/>
        <end position="244"/>
    </location>
</feature>
<feature type="domain" description="VPS37 C-terminal" evidence="9">
    <location>
        <begin position="96"/>
        <end position="185"/>
    </location>
</feature>
<dbReference type="GO" id="GO:0043162">
    <property type="term" value="P:ubiquitin-dependent protein catabolic process via the multivesicular body sorting pathway"/>
    <property type="evidence" value="ECO:0007669"/>
    <property type="project" value="TreeGrafter"/>
</dbReference>
<evidence type="ECO:0000313" key="10">
    <source>
        <dbReference type="Ensembl" id="ENSLACP00000009632.1"/>
    </source>
</evidence>
<organism evidence="10 11">
    <name type="scientific">Latimeria chalumnae</name>
    <name type="common">Coelacanth</name>
    <dbReference type="NCBI Taxonomy" id="7897"/>
    <lineage>
        <taxon>Eukaryota</taxon>
        <taxon>Metazoa</taxon>
        <taxon>Chordata</taxon>
        <taxon>Craniata</taxon>
        <taxon>Vertebrata</taxon>
        <taxon>Euteleostomi</taxon>
        <taxon>Coelacanthiformes</taxon>
        <taxon>Coelacanthidae</taxon>
        <taxon>Latimeria</taxon>
    </lineage>
</organism>
<gene>
    <name evidence="10" type="primary">VPS37C</name>
</gene>
<dbReference type="Pfam" id="PF07200">
    <property type="entry name" value="Mod_r"/>
    <property type="match status" value="1"/>
</dbReference>
<dbReference type="GO" id="GO:0006623">
    <property type="term" value="P:protein targeting to vacuole"/>
    <property type="evidence" value="ECO:0007669"/>
    <property type="project" value="TreeGrafter"/>
</dbReference>
<proteinExistence type="inferred from homology"/>
<evidence type="ECO:0000256" key="3">
    <source>
        <dbReference type="ARBA" id="ARBA00022448"/>
    </source>
</evidence>
<evidence type="ECO:0000313" key="11">
    <source>
        <dbReference type="Proteomes" id="UP000008672"/>
    </source>
</evidence>
<dbReference type="EMBL" id="AFYH01215031">
    <property type="status" value="NOT_ANNOTATED_CDS"/>
    <property type="molecule type" value="Genomic_DNA"/>
</dbReference>
<evidence type="ECO:0000256" key="8">
    <source>
        <dbReference type="SAM" id="MobiDB-lite"/>
    </source>
</evidence>
<dbReference type="GeneTree" id="ENSGT00980000199093"/>
<dbReference type="PROSITE" id="PS51314">
    <property type="entry name" value="VPS37_C"/>
    <property type="match status" value="1"/>
</dbReference>
<evidence type="ECO:0000259" key="9">
    <source>
        <dbReference type="PROSITE" id="PS51314"/>
    </source>
</evidence>
<dbReference type="OMA" id="PMYRAGY"/>
<accession>H3AJ11</accession>
<dbReference type="FunCoup" id="H3AJ11">
    <property type="interactions" value="462"/>
</dbReference>
<protein>
    <submittedName>
        <fullName evidence="10">VPS37C subunit of ESCRT-I</fullName>
    </submittedName>
</protein>
<feature type="region of interest" description="Disordered" evidence="8">
    <location>
        <begin position="186"/>
        <end position="366"/>
    </location>
</feature>
<reference evidence="10" key="3">
    <citation type="submission" date="2025-09" db="UniProtKB">
        <authorList>
            <consortium name="Ensembl"/>
        </authorList>
    </citation>
    <scope>IDENTIFICATION</scope>
</reference>
<keyword evidence="5 7" id="KW-0653">Protein transport</keyword>
<dbReference type="Ensembl" id="ENSLACT00000009706.1">
    <property type="protein sequence ID" value="ENSLACP00000009632.1"/>
    <property type="gene ID" value="ENSLACG00000008493.1"/>
</dbReference>
<dbReference type="STRING" id="7897.ENSLACP00000009632"/>
<sequence length="366" mass="40252">SWVESARICNSKVRGVPRMENLRELSVDELKRVMEDSDKQATLVQESSEVQNIQLEQEMALATNRSLAEQNLEFQPRLESGKACLSERYQELQGICESCKESRAKLEEFSAMLDLGTMLALLQTEGAKMEEESEQVAENFLEGMVPLEKFLEEYGVKRKLAHQRRVRIEKLQELLRKPGELLPQQQAPAQAKVNGALPVSQPSQPQPAYSAPSLQGTQQPTSGPAPFLLPYSPTPTVPGRPQPVGPMARGDLNPAPFMSGPAVPMPPAAHQPRPSPGPAPAPYPMPYNQGPGFHQPVGPMPQQMPFSAPRGGPQCPYPIQAPYLLNRSPSHPPYPQYPTPRGFPMPSQVPPRPGYGPSYGFPPPFS</sequence>
<dbReference type="EMBL" id="AFYH01215032">
    <property type="status" value="NOT_ANNOTATED_CDS"/>
    <property type="molecule type" value="Genomic_DNA"/>
</dbReference>
<comment type="similarity">
    <text evidence="2">Belongs to the VPS37 family.</text>
</comment>
<feature type="compositionally biased region" description="Pro residues" evidence="8">
    <location>
        <begin position="330"/>
        <end position="366"/>
    </location>
</feature>
<reference evidence="11" key="1">
    <citation type="submission" date="2011-08" db="EMBL/GenBank/DDBJ databases">
        <title>The draft genome of Latimeria chalumnae.</title>
        <authorList>
            <person name="Di Palma F."/>
            <person name="Alfoldi J."/>
            <person name="Johnson J."/>
            <person name="Berlin A."/>
            <person name="Gnerre S."/>
            <person name="Jaffe D."/>
            <person name="MacCallum I."/>
            <person name="Young S."/>
            <person name="Walker B.J."/>
            <person name="Lander E."/>
            <person name="Lindblad-Toh K."/>
        </authorList>
    </citation>
    <scope>NUCLEOTIDE SEQUENCE [LARGE SCALE GENOMIC DNA]</scope>
    <source>
        <strain evidence="11">Wild caught</strain>
    </source>
</reference>
<keyword evidence="11" id="KW-1185">Reference proteome</keyword>
<dbReference type="GO" id="GO:0031902">
    <property type="term" value="C:late endosome membrane"/>
    <property type="evidence" value="ECO:0007669"/>
    <property type="project" value="UniProtKB-SubCell"/>
</dbReference>
<dbReference type="Proteomes" id="UP000008672">
    <property type="component" value="Unassembled WGS sequence"/>
</dbReference>
<dbReference type="GO" id="GO:0000813">
    <property type="term" value="C:ESCRT I complex"/>
    <property type="evidence" value="ECO:0007669"/>
    <property type="project" value="TreeGrafter"/>
</dbReference>
<evidence type="ECO:0000256" key="7">
    <source>
        <dbReference type="PROSITE-ProRule" id="PRU00646"/>
    </source>
</evidence>
<evidence type="ECO:0000256" key="4">
    <source>
        <dbReference type="ARBA" id="ARBA00022753"/>
    </source>
</evidence>
<feature type="compositionally biased region" description="Low complexity" evidence="8">
    <location>
        <begin position="200"/>
        <end position="215"/>
    </location>
</feature>
<dbReference type="Bgee" id="ENSLACG00000008493">
    <property type="expression patterns" value="Expressed in muscle tissue and 6 other cell types or tissues"/>
</dbReference>
<evidence type="ECO:0000256" key="2">
    <source>
        <dbReference type="ARBA" id="ARBA00007617"/>
    </source>
</evidence>
<evidence type="ECO:0000256" key="6">
    <source>
        <dbReference type="ARBA" id="ARBA00025010"/>
    </source>
</evidence>
<keyword evidence="3 7" id="KW-0813">Transport</keyword>
<dbReference type="eggNOG" id="KOG3270">
    <property type="taxonomic scope" value="Eukaryota"/>
</dbReference>
<reference evidence="10" key="2">
    <citation type="submission" date="2025-08" db="UniProtKB">
        <authorList>
            <consortium name="Ensembl"/>
        </authorList>
    </citation>
    <scope>IDENTIFICATION</scope>
</reference>
<evidence type="ECO:0000256" key="5">
    <source>
        <dbReference type="ARBA" id="ARBA00022927"/>
    </source>
</evidence>
<dbReference type="PANTHER" id="PTHR13678:SF8">
    <property type="entry name" value="VACUOLAR PROTEIN SORTING-ASSOCIATED PROTEIN 37C"/>
    <property type="match status" value="1"/>
</dbReference>
<dbReference type="GO" id="GO:0006612">
    <property type="term" value="P:protein targeting to membrane"/>
    <property type="evidence" value="ECO:0007669"/>
    <property type="project" value="TreeGrafter"/>
</dbReference>
<dbReference type="HOGENOM" id="CLU_067118_0_0_1"/>
<dbReference type="PANTHER" id="PTHR13678">
    <property type="entry name" value="VACUOLAR PROTEIN SORTING-ASSOCIATED PROTEIN 37"/>
    <property type="match status" value="1"/>
</dbReference>
<dbReference type="AlphaFoldDB" id="H3AJ11"/>